<proteinExistence type="predicted"/>
<sequence>MTESVEQGFNTGLEGLEGFTQDEFEDVAKHAEKLGFTIERGDTVVGLKSLSKSKKPKPIIHAMYCHGTLEIFRNPEGVGITRSIILAGVVDREFLKESVKDVCESVTEAKTEADELLKAFNVVRREVLEHINAGTSNFTIEIVEELPDYAGYWHNETELFYLGVSSSDRYYLSSVGGKAGRTYDSVPKLKAAAKRIANKFLKDLKK</sequence>
<organism evidence="1">
    <name type="scientific">Pseudomonas phage HRDY3</name>
    <dbReference type="NCBI Taxonomy" id="3236930"/>
    <lineage>
        <taxon>Viruses</taxon>
    </lineage>
</organism>
<reference evidence="1" key="1">
    <citation type="submission" date="2024-07" db="EMBL/GenBank/DDBJ databases">
        <authorList>
            <person name="Bringhurst R.M."/>
            <person name="Homer T.E."/>
        </authorList>
    </citation>
    <scope>NUCLEOTIDE SEQUENCE</scope>
</reference>
<name>A0AB39CDR7_9VIRU</name>
<evidence type="ECO:0000313" key="1">
    <source>
        <dbReference type="EMBL" id="XDJ14989.1"/>
    </source>
</evidence>
<protein>
    <submittedName>
        <fullName evidence="1">Uncharacterized protein</fullName>
    </submittedName>
</protein>
<accession>A0AB39CDR7</accession>
<dbReference type="EMBL" id="PQ015379">
    <property type="protein sequence ID" value="XDJ14989.1"/>
    <property type="molecule type" value="Genomic_DNA"/>
</dbReference>